<accession>S2W2M2</accession>
<protein>
    <submittedName>
        <fullName evidence="3">FeS assembly protein SufD</fullName>
    </submittedName>
</protein>
<dbReference type="InterPro" id="IPR055346">
    <property type="entry name" value="Fe-S_cluster_assembly_SufBD"/>
</dbReference>
<dbReference type="GO" id="GO:0016226">
    <property type="term" value="P:iron-sulfur cluster assembly"/>
    <property type="evidence" value="ECO:0007669"/>
    <property type="project" value="InterPro"/>
</dbReference>
<dbReference type="PANTHER" id="PTHR43575">
    <property type="entry name" value="PROTEIN ABCI7, CHLOROPLASTIC"/>
    <property type="match status" value="1"/>
</dbReference>
<feature type="region of interest" description="Disordered" evidence="1">
    <location>
        <begin position="1"/>
        <end position="36"/>
    </location>
</feature>
<dbReference type="AlphaFoldDB" id="S2W2M2"/>
<dbReference type="PANTHER" id="PTHR43575:SF1">
    <property type="entry name" value="PROTEIN ABCI7, CHLOROPLASTIC"/>
    <property type="match status" value="1"/>
</dbReference>
<feature type="domain" description="SUF system FeS cluster assembly SufBD core" evidence="2">
    <location>
        <begin position="129"/>
        <end position="351"/>
    </location>
</feature>
<name>S2W2M2_9ACTN</name>
<keyword evidence="4" id="KW-1185">Reference proteome</keyword>
<dbReference type="PATRIC" id="fig|883161.3.peg.932"/>
<evidence type="ECO:0000259" key="2">
    <source>
        <dbReference type="Pfam" id="PF01458"/>
    </source>
</evidence>
<dbReference type="HOGENOM" id="CLU_026231_6_0_11"/>
<sequence length="387" mass="42810">MTNTAARFDALQQPKVKSHLHPTPSWQPSDHPVPSGREEVWRFTPLEKIEPLFDDKAECFTDWKFELPEGVTSKSITQEEAQERSFDAPVDIVASVAGHTPKATLIEIAPETVISEPLILDLSGERGRINTQLFLEIGHHAQATIVLRHTGKAQLAAKIETIVGDGAKVNFVSLQDWDEGSLHGGQVSTLVGRDAEVKLIQASIGGSLIRQVERAMFSGPGGRIEQFGLYFVDANRNVEHRIFIDHNAPNTYSHADYRGALQGKGARSVWIGDVLIRSAAKNIETYETNQNLVLTEGCQADSVPNLEIETGEILGAGHSSSTGRFDEDHLFYLRSRGIPEDQARRLIVEGFFLDLIHHIDIPEIEDRLVEALNHELLAVEGISDKLN</sequence>
<evidence type="ECO:0000256" key="1">
    <source>
        <dbReference type="SAM" id="MobiDB-lite"/>
    </source>
</evidence>
<dbReference type="SUPFAM" id="SSF101960">
    <property type="entry name" value="Stabilizer of iron transporter SufD"/>
    <property type="match status" value="1"/>
</dbReference>
<dbReference type="EMBL" id="AGZR01000005">
    <property type="protein sequence ID" value="EPD33396.1"/>
    <property type="molecule type" value="Genomic_DNA"/>
</dbReference>
<evidence type="ECO:0000313" key="4">
    <source>
        <dbReference type="Proteomes" id="UP000014417"/>
    </source>
</evidence>
<dbReference type="InterPro" id="IPR037284">
    <property type="entry name" value="SUF_FeS_clus_asmbl_SufBD_sf"/>
</dbReference>
<proteinExistence type="predicted"/>
<gene>
    <name evidence="3" type="ORF">HMPREF9306_00936</name>
</gene>
<dbReference type="InterPro" id="IPR000825">
    <property type="entry name" value="SUF_FeS_clus_asmbl_SufBD_core"/>
</dbReference>
<organism evidence="3 4">
    <name type="scientific">Propionimicrobium lymphophilum ACS-093-V-SCH5</name>
    <dbReference type="NCBI Taxonomy" id="883161"/>
    <lineage>
        <taxon>Bacteria</taxon>
        <taxon>Bacillati</taxon>
        <taxon>Actinomycetota</taxon>
        <taxon>Actinomycetes</taxon>
        <taxon>Propionibacteriales</taxon>
        <taxon>Propionibacteriaceae</taxon>
        <taxon>Propionimicrobium</taxon>
    </lineage>
</organism>
<comment type="caution">
    <text evidence="3">The sequence shown here is derived from an EMBL/GenBank/DDBJ whole genome shotgun (WGS) entry which is preliminary data.</text>
</comment>
<reference evidence="3 4" key="1">
    <citation type="submission" date="2013-04" db="EMBL/GenBank/DDBJ databases">
        <title>The Genome Sequence of Propionimicrobium lymphophilum ACS-093-V-SCH5.</title>
        <authorList>
            <consortium name="The Broad Institute Genomics Platform"/>
            <person name="Earl A."/>
            <person name="Ward D."/>
            <person name="Feldgarden M."/>
            <person name="Gevers D."/>
            <person name="Saerens B."/>
            <person name="Vaneechoutte M."/>
            <person name="Walker B."/>
            <person name="Young S."/>
            <person name="Zeng Q."/>
            <person name="Gargeya S."/>
            <person name="Fitzgerald M."/>
            <person name="Haas B."/>
            <person name="Abouelleil A."/>
            <person name="Allen A.W."/>
            <person name="Alvarado L."/>
            <person name="Arachchi H.M."/>
            <person name="Berlin A.M."/>
            <person name="Chapman S.B."/>
            <person name="Gainer-Dewar J."/>
            <person name="Goldberg J."/>
            <person name="Griggs A."/>
            <person name="Gujja S."/>
            <person name="Hansen M."/>
            <person name="Howarth C."/>
            <person name="Imamovic A."/>
            <person name="Ireland A."/>
            <person name="Larimer J."/>
            <person name="McCowan C."/>
            <person name="Murphy C."/>
            <person name="Pearson M."/>
            <person name="Poon T.W."/>
            <person name="Priest M."/>
            <person name="Roberts A."/>
            <person name="Saif S."/>
            <person name="Shea T."/>
            <person name="Sisk P."/>
            <person name="Sykes S."/>
            <person name="Wortman J."/>
            <person name="Nusbaum C."/>
            <person name="Birren B."/>
        </authorList>
    </citation>
    <scope>NUCLEOTIDE SEQUENCE [LARGE SCALE GENOMIC DNA]</scope>
    <source>
        <strain evidence="3 4">ACS-093-V-SCH5</strain>
    </source>
</reference>
<dbReference type="Pfam" id="PF01458">
    <property type="entry name" value="SUFBD_core"/>
    <property type="match status" value="1"/>
</dbReference>
<evidence type="ECO:0000313" key="3">
    <source>
        <dbReference type="EMBL" id="EPD33396.1"/>
    </source>
</evidence>
<dbReference type="STRING" id="883161.HMPREF9306_00936"/>
<dbReference type="Proteomes" id="UP000014417">
    <property type="component" value="Unassembled WGS sequence"/>
</dbReference>